<keyword evidence="3" id="KW-1185">Reference proteome</keyword>
<proteinExistence type="predicted"/>
<name>A0ABU8HFD9_9BACI</name>
<organism evidence="2 3">
    <name type="scientific">Bacillus spongiae</name>
    <dbReference type="NCBI Taxonomy" id="2683610"/>
    <lineage>
        <taxon>Bacteria</taxon>
        <taxon>Bacillati</taxon>
        <taxon>Bacillota</taxon>
        <taxon>Bacilli</taxon>
        <taxon>Bacillales</taxon>
        <taxon>Bacillaceae</taxon>
        <taxon>Bacillus</taxon>
    </lineage>
</organism>
<dbReference type="Proteomes" id="UP001312865">
    <property type="component" value="Unassembled WGS sequence"/>
</dbReference>
<evidence type="ECO:0000313" key="3">
    <source>
        <dbReference type="Proteomes" id="UP001312865"/>
    </source>
</evidence>
<evidence type="ECO:0000313" key="2">
    <source>
        <dbReference type="EMBL" id="MEI5907888.1"/>
    </source>
</evidence>
<dbReference type="EMBL" id="JBBAXC010000009">
    <property type="protein sequence ID" value="MEI5907888.1"/>
    <property type="molecule type" value="Genomic_DNA"/>
</dbReference>
<dbReference type="Pfam" id="PF12679">
    <property type="entry name" value="ABC2_membrane_2"/>
    <property type="match status" value="1"/>
</dbReference>
<dbReference type="PANTHER" id="PTHR37305">
    <property type="entry name" value="INTEGRAL MEMBRANE PROTEIN-RELATED"/>
    <property type="match status" value="1"/>
</dbReference>
<dbReference type="PANTHER" id="PTHR37305:SF2">
    <property type="entry name" value="BACITRACIN TRANSPORT PERMEASE PROTEIN BCRB"/>
    <property type="match status" value="1"/>
</dbReference>
<feature type="transmembrane region" description="Helical" evidence="1">
    <location>
        <begin position="18"/>
        <end position="37"/>
    </location>
</feature>
<sequence length="326" mass="36648">MINLLHNELIKLVRKKRLYVVMGIITVIVAMFTYAQMKEAKTFQERFGSMDWQSQLQQEIIDTQNRLNSNGISDEWRQYLQIQVSQQEYYLENNINPAAPGAPTFMRMFIENSIDLFLPLLIVMVVADLVSSEASGGTIKLLLTRPVKRWRILFSKFLTMVLSVSFIVLLLGTISYGVSGLAFGYSGWTMPILTGFSVEGEELVTENVHLIAQWEYLLMEFGLVWFVGIIVGSLTLMLSVLIRSTAAVFGVMLATLISGAILTNMVSSWESAKYFFMVNLRMTNFINGTGAPIEGMNLGFSMSVLTIWGAIALIIAFISFTRSDVY</sequence>
<reference evidence="2 3" key="1">
    <citation type="journal article" date="2018" name="J. Microbiol.">
        <title>Bacillus spongiae sp. nov., isolated from sponge of Jeju Island.</title>
        <authorList>
            <person name="Lee G.E."/>
            <person name="Im W.T."/>
            <person name="Park J.S."/>
        </authorList>
    </citation>
    <scope>NUCLEOTIDE SEQUENCE [LARGE SCALE GENOMIC DNA]</scope>
    <source>
        <strain evidence="2 3">135PIL107-10</strain>
    </source>
</reference>
<comment type="caution">
    <text evidence="2">The sequence shown here is derived from an EMBL/GenBank/DDBJ whole genome shotgun (WGS) entry which is preliminary data.</text>
</comment>
<feature type="transmembrane region" description="Helical" evidence="1">
    <location>
        <begin position="116"/>
        <end position="136"/>
    </location>
</feature>
<feature type="transmembrane region" description="Helical" evidence="1">
    <location>
        <begin position="157"/>
        <end position="178"/>
    </location>
</feature>
<feature type="transmembrane region" description="Helical" evidence="1">
    <location>
        <begin position="249"/>
        <end position="269"/>
    </location>
</feature>
<gene>
    <name evidence="2" type="ORF">WAK64_12565</name>
</gene>
<protein>
    <submittedName>
        <fullName evidence="2">ABC transporter permease</fullName>
    </submittedName>
</protein>
<dbReference type="RefSeq" id="WP_336587321.1">
    <property type="nucleotide sequence ID" value="NZ_JBBAXC010000009.1"/>
</dbReference>
<accession>A0ABU8HFD9</accession>
<evidence type="ECO:0000256" key="1">
    <source>
        <dbReference type="SAM" id="Phobius"/>
    </source>
</evidence>
<keyword evidence="1" id="KW-1133">Transmembrane helix</keyword>
<feature type="transmembrane region" description="Helical" evidence="1">
    <location>
        <begin position="298"/>
        <end position="320"/>
    </location>
</feature>
<keyword evidence="1" id="KW-0812">Transmembrane</keyword>
<feature type="transmembrane region" description="Helical" evidence="1">
    <location>
        <begin position="223"/>
        <end position="242"/>
    </location>
</feature>
<keyword evidence="1" id="KW-0472">Membrane</keyword>